<keyword evidence="10 11" id="KW-0472">Membrane</keyword>
<dbReference type="RefSeq" id="WP_076941515.1">
    <property type="nucleotide sequence ID" value="NZ_MOXD01000003.1"/>
</dbReference>
<dbReference type="Gene3D" id="3.40.50.2300">
    <property type="match status" value="1"/>
</dbReference>
<evidence type="ECO:0000313" key="15">
    <source>
        <dbReference type="Proteomes" id="UP000216021"/>
    </source>
</evidence>
<dbReference type="InterPro" id="IPR036095">
    <property type="entry name" value="PTS_EIIB-like_sf"/>
</dbReference>
<dbReference type="PANTHER" id="PTHR30505:SF32">
    <property type="entry name" value="PTS SYSTEM FRUCTOSE-SPECIFIC EIIB'BC COMPONENT"/>
    <property type="match status" value="1"/>
</dbReference>
<comment type="subcellular location">
    <subcellularLocation>
        <location evidence="1">Cell inner membrane</location>
        <topology evidence="1">Multi-pass membrane protein</topology>
    </subcellularLocation>
</comment>
<feature type="transmembrane region" description="Helical" evidence="11">
    <location>
        <begin position="411"/>
        <end position="437"/>
    </location>
</feature>
<evidence type="ECO:0000259" key="13">
    <source>
        <dbReference type="PROSITE" id="PS51104"/>
    </source>
</evidence>
<dbReference type="Proteomes" id="UP000216021">
    <property type="component" value="Unassembled WGS sequence"/>
</dbReference>
<dbReference type="GO" id="GO:0090563">
    <property type="term" value="F:protein-phosphocysteine-sugar phosphotransferase activity"/>
    <property type="evidence" value="ECO:0007669"/>
    <property type="project" value="TreeGrafter"/>
</dbReference>
<keyword evidence="9 11" id="KW-1133">Transmembrane helix</keyword>
<dbReference type="PROSITE" id="PS51104">
    <property type="entry name" value="PTS_EIIC_TYPE_2"/>
    <property type="match status" value="1"/>
</dbReference>
<proteinExistence type="predicted"/>
<dbReference type="PROSITE" id="PS51099">
    <property type="entry name" value="PTS_EIIB_TYPE_2"/>
    <property type="match status" value="1"/>
</dbReference>
<dbReference type="STRING" id="2034155.BMI79_07360"/>
<evidence type="ECO:0000256" key="4">
    <source>
        <dbReference type="ARBA" id="ARBA00022553"/>
    </source>
</evidence>
<dbReference type="Pfam" id="PF02378">
    <property type="entry name" value="PTS_EIIC"/>
    <property type="match status" value="1"/>
</dbReference>
<dbReference type="NCBIfam" id="TIGR01427">
    <property type="entry name" value="PTS_IIC_fructo"/>
    <property type="match status" value="1"/>
</dbReference>
<dbReference type="InterPro" id="IPR003353">
    <property type="entry name" value="PTS_IIB_fruc"/>
</dbReference>
<keyword evidence="6" id="KW-0808">Transferase</keyword>
<evidence type="ECO:0000256" key="10">
    <source>
        <dbReference type="ARBA" id="ARBA00023136"/>
    </source>
</evidence>
<dbReference type="NCBIfam" id="NF007984">
    <property type="entry name" value="PRK10712.1"/>
    <property type="match status" value="1"/>
</dbReference>
<keyword evidence="7" id="KW-0598">Phosphotransferase system</keyword>
<dbReference type="InterPro" id="IPR003501">
    <property type="entry name" value="PTS_EIIB_2/3"/>
</dbReference>
<dbReference type="InterPro" id="IPR006327">
    <property type="entry name" value="PTS_IIC_fruc"/>
</dbReference>
<evidence type="ECO:0000256" key="6">
    <source>
        <dbReference type="ARBA" id="ARBA00022679"/>
    </source>
</evidence>
<dbReference type="Pfam" id="PF02302">
    <property type="entry name" value="PTS_IIB"/>
    <property type="match status" value="1"/>
</dbReference>
<sequence length="560" mass="57381">MKTLLMIDGSLGQARGHLAKRMLEGAAAKTGLALVDVLNEAELVVVAGQAALTDAELNGKVVYVGDVEHAVRDPEAFLAQAKTEAKPYQATVTAPVKAAGPKRIVAVTACPTGVAHTFMAAEAIESEAKKRGWWVKVETRGSVGAGNAITPEEVAAADLVIVAADIEVDLDKFAGKPMYRTSTGLALKKTAQELDKAQAEAEIFQPQKSSRAPAAGKKKESAGPYRHLLTGVSYMLPMVVAGGLCIALSFVFGIEAFKEKGTLAAALMQIGGGSAFALMVPILAGYIAFSIADRPGLTPGLIGGMLAVSTDAGFLGGIIAGFLAGYVAKAISNKLHLPKSMEALKPILIIPLLASLTTGLIMIYVVGTPVAKIMEGLTHWLQSMGTANAVLLGAILGAMMCTDMGGPVNKAAYAFGVALLSSSVYAPMAAIMAAGMVPPLAMGLATMIARNKFEKSEQEGGKAALVLGLCFISEGAIPFAARDPMRVLPCCIAGGALTGALSMAFGAKLMAPHGGLFVLLIPGAISPVLLYLVAIIAGTLLAGVGYAVLKRSDVAAANVA</sequence>
<feature type="transmembrane region" description="Helical" evidence="11">
    <location>
        <begin position="234"/>
        <end position="254"/>
    </location>
</feature>
<dbReference type="InterPro" id="IPR013011">
    <property type="entry name" value="PTS_EIIB_2"/>
</dbReference>
<dbReference type="PANTHER" id="PTHR30505">
    <property type="entry name" value="FRUCTOSE-LIKE PERMEASE"/>
    <property type="match status" value="1"/>
</dbReference>
<evidence type="ECO:0000313" key="14">
    <source>
        <dbReference type="EMBL" id="OMQ24633.1"/>
    </source>
</evidence>
<feature type="transmembrane region" description="Helical" evidence="11">
    <location>
        <begin position="347"/>
        <end position="367"/>
    </location>
</feature>
<dbReference type="GO" id="GO:0009401">
    <property type="term" value="P:phosphoenolpyruvate-dependent sugar phosphotransferase system"/>
    <property type="evidence" value="ECO:0007669"/>
    <property type="project" value="UniProtKB-KW"/>
</dbReference>
<evidence type="ECO:0000256" key="2">
    <source>
        <dbReference type="ARBA" id="ARBA00022448"/>
    </source>
</evidence>
<feature type="transmembrane region" description="Helical" evidence="11">
    <location>
        <begin position="379"/>
        <end position="399"/>
    </location>
</feature>
<dbReference type="OrthoDB" id="9782569at2"/>
<comment type="caution">
    <text evidence="14">The sequence shown here is derived from an EMBL/GenBank/DDBJ whole genome shotgun (WGS) entry which is preliminary data.</text>
</comment>
<feature type="transmembrane region" description="Helical" evidence="11">
    <location>
        <begin position="463"/>
        <end position="480"/>
    </location>
</feature>
<feature type="transmembrane region" description="Helical" evidence="11">
    <location>
        <begin position="301"/>
        <end position="326"/>
    </location>
</feature>
<feature type="transmembrane region" description="Helical" evidence="11">
    <location>
        <begin position="266"/>
        <end position="289"/>
    </location>
</feature>
<gene>
    <name evidence="14" type="ORF">BMI79_07360</name>
</gene>
<keyword evidence="2" id="KW-0813">Transport</keyword>
<evidence type="ECO:0000256" key="5">
    <source>
        <dbReference type="ARBA" id="ARBA00022597"/>
    </source>
</evidence>
<dbReference type="GO" id="GO:0005886">
    <property type="term" value="C:plasma membrane"/>
    <property type="evidence" value="ECO:0007669"/>
    <property type="project" value="UniProtKB-SubCell"/>
</dbReference>
<reference evidence="14 15" key="1">
    <citation type="submission" date="2016-11" db="EMBL/GenBank/DDBJ databases">
        <title>Rahnella oryzae sp. nov., isolated from rice root.</title>
        <authorList>
            <person name="Zhang X.-X."/>
            <person name="Zhang J."/>
        </authorList>
    </citation>
    <scope>NUCLEOTIDE SEQUENCE [LARGE SCALE GENOMIC DNA]</scope>
    <source>
        <strain evidence="14 15">J11-6</strain>
    </source>
</reference>
<evidence type="ECO:0000259" key="12">
    <source>
        <dbReference type="PROSITE" id="PS51099"/>
    </source>
</evidence>
<evidence type="ECO:0000256" key="7">
    <source>
        <dbReference type="ARBA" id="ARBA00022683"/>
    </source>
</evidence>
<keyword evidence="3" id="KW-1003">Cell membrane</keyword>
<evidence type="ECO:0000256" key="3">
    <source>
        <dbReference type="ARBA" id="ARBA00022475"/>
    </source>
</evidence>
<dbReference type="InterPro" id="IPR013014">
    <property type="entry name" value="PTS_EIIC_2"/>
</dbReference>
<dbReference type="EMBL" id="MOXD01000003">
    <property type="protein sequence ID" value="OMQ24633.1"/>
    <property type="molecule type" value="Genomic_DNA"/>
</dbReference>
<dbReference type="SUPFAM" id="SSF52794">
    <property type="entry name" value="PTS system IIB component-like"/>
    <property type="match status" value="2"/>
</dbReference>
<dbReference type="GO" id="GO:0022877">
    <property type="term" value="F:protein-N(PI)-phosphohistidine-fructose phosphotransferase system transporter activity"/>
    <property type="evidence" value="ECO:0007669"/>
    <property type="project" value="InterPro"/>
</dbReference>
<protein>
    <submittedName>
        <fullName evidence="14">PTS fructose transporter subunit IIBC</fullName>
    </submittedName>
</protein>
<feature type="domain" description="PTS EIIC type-2" evidence="13">
    <location>
        <begin position="224"/>
        <end position="559"/>
    </location>
</feature>
<name>A0A1S8CL13_9GAMM</name>
<evidence type="ECO:0000256" key="11">
    <source>
        <dbReference type="SAM" id="Phobius"/>
    </source>
</evidence>
<dbReference type="AlphaFoldDB" id="A0A1S8CL13"/>
<feature type="transmembrane region" description="Helical" evidence="11">
    <location>
        <begin position="528"/>
        <end position="549"/>
    </location>
</feature>
<dbReference type="InterPro" id="IPR050864">
    <property type="entry name" value="Bacterial_PTS_Sugar_Transport"/>
</dbReference>
<feature type="transmembrane region" description="Helical" evidence="11">
    <location>
        <begin position="487"/>
        <end position="508"/>
    </location>
</feature>
<dbReference type="FunFam" id="3.40.50.2300:FF:000014">
    <property type="entry name" value="PTS system fructose-like transporter subunit IIB"/>
    <property type="match status" value="1"/>
</dbReference>
<keyword evidence="5" id="KW-0762">Sugar transport</keyword>
<dbReference type="NCBIfam" id="TIGR00829">
    <property type="entry name" value="FRU"/>
    <property type="match status" value="1"/>
</dbReference>
<evidence type="ECO:0000256" key="9">
    <source>
        <dbReference type="ARBA" id="ARBA00022989"/>
    </source>
</evidence>
<evidence type="ECO:0000256" key="8">
    <source>
        <dbReference type="ARBA" id="ARBA00022692"/>
    </source>
</evidence>
<accession>A0A1S8CL13</accession>
<organism evidence="14 15">
    <name type="scientific">Serratia oryzae</name>
    <dbReference type="NCBI Taxonomy" id="2034155"/>
    <lineage>
        <taxon>Bacteria</taxon>
        <taxon>Pseudomonadati</taxon>
        <taxon>Pseudomonadota</taxon>
        <taxon>Gammaproteobacteria</taxon>
        <taxon>Enterobacterales</taxon>
        <taxon>Yersiniaceae</taxon>
        <taxon>Serratia</taxon>
    </lineage>
</organism>
<keyword evidence="8 11" id="KW-0812">Transmembrane</keyword>
<feature type="domain" description="PTS EIIB type-2" evidence="12">
    <location>
        <begin position="104"/>
        <end position="199"/>
    </location>
</feature>
<dbReference type="InterPro" id="IPR003352">
    <property type="entry name" value="PTS_EIIC"/>
</dbReference>
<dbReference type="Pfam" id="PF25554">
    <property type="entry name" value="PTS_EIIB_BC_N"/>
    <property type="match status" value="1"/>
</dbReference>
<evidence type="ECO:0000256" key="1">
    <source>
        <dbReference type="ARBA" id="ARBA00004429"/>
    </source>
</evidence>
<dbReference type="CDD" id="cd05569">
    <property type="entry name" value="PTS_IIB_fructose"/>
    <property type="match status" value="1"/>
</dbReference>
<keyword evidence="4" id="KW-0597">Phosphoprotein</keyword>
<keyword evidence="15" id="KW-1185">Reference proteome</keyword>
<dbReference type="GO" id="GO:0005351">
    <property type="term" value="F:carbohydrate:proton symporter activity"/>
    <property type="evidence" value="ECO:0007669"/>
    <property type="project" value="InterPro"/>
</dbReference>